<reference evidence="6" key="1">
    <citation type="submission" date="2019-07" db="EMBL/GenBank/DDBJ databases">
        <title>Shewanella sp. YLB-08 draft genomic sequence.</title>
        <authorList>
            <person name="Yu L."/>
        </authorList>
    </citation>
    <scope>NUCLEOTIDE SEQUENCE [LARGE SCALE GENOMIC DNA]</scope>
    <source>
        <strain evidence="6">JCM 20706</strain>
    </source>
</reference>
<dbReference type="Gene3D" id="1.10.287.470">
    <property type="entry name" value="Helix hairpin bin"/>
    <property type="match status" value="1"/>
</dbReference>
<name>A0A553JJ37_SHEHA</name>
<evidence type="ECO:0000256" key="1">
    <source>
        <dbReference type="ARBA" id="ARBA00004196"/>
    </source>
</evidence>
<dbReference type="SUPFAM" id="SSF111369">
    <property type="entry name" value="HlyD-like secretion proteins"/>
    <property type="match status" value="1"/>
</dbReference>
<feature type="domain" description="CzcB-like barrel-sandwich hybrid" evidence="4">
    <location>
        <begin position="75"/>
        <end position="264"/>
    </location>
</feature>
<dbReference type="PANTHER" id="PTHR32347">
    <property type="entry name" value="EFFLUX SYSTEM COMPONENT YKNX-RELATED"/>
    <property type="match status" value="1"/>
</dbReference>
<gene>
    <name evidence="5" type="ORF">FN961_20780</name>
</gene>
<dbReference type="Gene3D" id="2.40.420.20">
    <property type="match status" value="1"/>
</dbReference>
<evidence type="ECO:0000256" key="3">
    <source>
        <dbReference type="SAM" id="Coils"/>
    </source>
</evidence>
<feature type="coiled-coil region" evidence="3">
    <location>
        <begin position="195"/>
        <end position="236"/>
    </location>
</feature>
<sequence>MDIVRPNKKPKLTRTTQLIAILVVVTLGLFFLFNTSRASFLASRDSFLIGTVQRGDLNISVRGTGVLAPEDIRWIATNVPGRIERVLRKAGAIVKKGDLLLALSNPQLQQALTESQWELKALAAQTQAQKVSLESDLLDQEIAVINEKLNLDKAQLTLDALSKLLAQDIDVISKIAYEEVKIDVMQFRQRWQLQQQRLDKRRQNLHAQVDASEARLNIMRKSVQRIEQQVDSLNVRATMDSIVQEMPMELGQQVSAGTNLAMLARSDRYIAELRIPEKQIKDVIIGQKVTLDTRSSKIAGVVQRIDPAVINSSVQVDVQLLGSLPKEVRPELTVDGVIEIATIGDTLFVKRPMFVNGFNQASIYLIDHEGSYANKLPVKFGHMSSQYIQIEQGLKEGDSIIVSDSSSWETHPQIRITN</sequence>
<dbReference type="Gene3D" id="2.40.50.100">
    <property type="match status" value="1"/>
</dbReference>
<dbReference type="Gene3D" id="2.40.30.170">
    <property type="match status" value="1"/>
</dbReference>
<accession>A0A553JJ37</accession>
<proteinExistence type="predicted"/>
<protein>
    <submittedName>
        <fullName evidence="5">HlyD family efflux transporter periplasmic adaptor subunit</fullName>
    </submittedName>
</protein>
<evidence type="ECO:0000256" key="2">
    <source>
        <dbReference type="ARBA" id="ARBA00023054"/>
    </source>
</evidence>
<dbReference type="InterPro" id="IPR050465">
    <property type="entry name" value="UPF0194_transport"/>
</dbReference>
<dbReference type="GO" id="GO:0030313">
    <property type="term" value="C:cell envelope"/>
    <property type="evidence" value="ECO:0007669"/>
    <property type="project" value="UniProtKB-SubCell"/>
</dbReference>
<comment type="subcellular location">
    <subcellularLocation>
        <location evidence="1">Cell envelope</location>
    </subcellularLocation>
</comment>
<dbReference type="Proteomes" id="UP000318126">
    <property type="component" value="Unassembled WGS sequence"/>
</dbReference>
<evidence type="ECO:0000259" key="4">
    <source>
        <dbReference type="Pfam" id="PF25973"/>
    </source>
</evidence>
<organism evidence="5 6">
    <name type="scientific">Shewanella hanedai</name>
    <name type="common">Alteromonas hanedai</name>
    <dbReference type="NCBI Taxonomy" id="25"/>
    <lineage>
        <taxon>Bacteria</taxon>
        <taxon>Pseudomonadati</taxon>
        <taxon>Pseudomonadota</taxon>
        <taxon>Gammaproteobacteria</taxon>
        <taxon>Alteromonadales</taxon>
        <taxon>Shewanellaceae</taxon>
        <taxon>Shewanella</taxon>
    </lineage>
</organism>
<dbReference type="RefSeq" id="WP_144042088.1">
    <property type="nucleotide sequence ID" value="NZ_BMPL01000033.1"/>
</dbReference>
<dbReference type="PANTHER" id="PTHR32347:SF23">
    <property type="entry name" value="BLL5650 PROTEIN"/>
    <property type="match status" value="1"/>
</dbReference>
<dbReference type="Pfam" id="PF25973">
    <property type="entry name" value="BSH_CzcB"/>
    <property type="match status" value="1"/>
</dbReference>
<dbReference type="AlphaFoldDB" id="A0A553JJ37"/>
<dbReference type="EMBL" id="VKGK01000033">
    <property type="protein sequence ID" value="TRY12472.1"/>
    <property type="molecule type" value="Genomic_DNA"/>
</dbReference>
<keyword evidence="6" id="KW-1185">Reference proteome</keyword>
<dbReference type="OrthoDB" id="1957187at2"/>
<comment type="caution">
    <text evidence="5">The sequence shown here is derived from an EMBL/GenBank/DDBJ whole genome shotgun (WGS) entry which is preliminary data.</text>
</comment>
<evidence type="ECO:0000313" key="6">
    <source>
        <dbReference type="Proteomes" id="UP000318126"/>
    </source>
</evidence>
<evidence type="ECO:0000313" key="5">
    <source>
        <dbReference type="EMBL" id="TRY12472.1"/>
    </source>
</evidence>
<keyword evidence="2 3" id="KW-0175">Coiled coil</keyword>
<dbReference type="InterPro" id="IPR058647">
    <property type="entry name" value="BSH_CzcB-like"/>
</dbReference>